<feature type="compositionally biased region" description="Low complexity" evidence="1">
    <location>
        <begin position="313"/>
        <end position="333"/>
    </location>
</feature>
<gene>
    <name evidence="2" type="ORF">E2C01_060465</name>
</gene>
<feature type="compositionally biased region" description="Basic residues" evidence="1">
    <location>
        <begin position="334"/>
        <end position="345"/>
    </location>
</feature>
<feature type="region of interest" description="Disordered" evidence="1">
    <location>
        <begin position="207"/>
        <end position="377"/>
    </location>
</feature>
<organism evidence="2 3">
    <name type="scientific">Portunus trituberculatus</name>
    <name type="common">Swimming crab</name>
    <name type="synonym">Neptunus trituberculatus</name>
    <dbReference type="NCBI Taxonomy" id="210409"/>
    <lineage>
        <taxon>Eukaryota</taxon>
        <taxon>Metazoa</taxon>
        <taxon>Ecdysozoa</taxon>
        <taxon>Arthropoda</taxon>
        <taxon>Crustacea</taxon>
        <taxon>Multicrustacea</taxon>
        <taxon>Malacostraca</taxon>
        <taxon>Eumalacostraca</taxon>
        <taxon>Eucarida</taxon>
        <taxon>Decapoda</taxon>
        <taxon>Pleocyemata</taxon>
        <taxon>Brachyura</taxon>
        <taxon>Eubrachyura</taxon>
        <taxon>Portunoidea</taxon>
        <taxon>Portunidae</taxon>
        <taxon>Portuninae</taxon>
        <taxon>Portunus</taxon>
    </lineage>
</organism>
<reference evidence="2 3" key="1">
    <citation type="submission" date="2019-05" db="EMBL/GenBank/DDBJ databases">
        <title>Another draft genome of Portunus trituberculatus and its Hox gene families provides insights of decapod evolution.</title>
        <authorList>
            <person name="Jeong J.-H."/>
            <person name="Song I."/>
            <person name="Kim S."/>
            <person name="Choi T."/>
            <person name="Kim D."/>
            <person name="Ryu S."/>
            <person name="Kim W."/>
        </authorList>
    </citation>
    <scope>NUCLEOTIDE SEQUENCE [LARGE SCALE GENOMIC DNA]</scope>
    <source>
        <tissue evidence="2">Muscle</tissue>
    </source>
</reference>
<feature type="compositionally biased region" description="Basic residues" evidence="1">
    <location>
        <begin position="268"/>
        <end position="312"/>
    </location>
</feature>
<dbReference type="AlphaFoldDB" id="A0A5B7HAK2"/>
<evidence type="ECO:0000313" key="2">
    <source>
        <dbReference type="EMBL" id="MPC66317.1"/>
    </source>
</evidence>
<accession>A0A5B7HAK2</accession>
<proteinExistence type="predicted"/>
<protein>
    <submittedName>
        <fullName evidence="2">Uncharacterized protein</fullName>
    </submittedName>
</protein>
<name>A0A5B7HAK2_PORTR</name>
<evidence type="ECO:0000256" key="1">
    <source>
        <dbReference type="SAM" id="MobiDB-lite"/>
    </source>
</evidence>
<evidence type="ECO:0000313" key="3">
    <source>
        <dbReference type="Proteomes" id="UP000324222"/>
    </source>
</evidence>
<sequence>MFWATRGFFHAGFPPNTPNNPSNHVLDGWWRQVSELGGAVLRDRIPGACPCLPPILMAAHVQASVGRLPCTALGILFPCLPPHVTTLGWEAVACLCAVCGACLVTTYRIPTCGTPGARPSVPPYRMPLILEPLSVQWVRPHRLSGVSHVAGGVRAFSHGYSPIPPPLMALRSMWARIRRTASKRGDASVHWADPALAAELGLSRTRTTLAGTTASGEATRPSSPCPEREVPVPDAVLSEASRESVPSPLHNSPSPPPSPSRGGSPRRSSPHKRRSSSSVHKRSRTSRTPKRSHRKQSGRERSRVKRSRRTRSVSRSLSAYSLTSPSTSLSPSPTRRRHHRSRRSGPSRSGHVSSDGTRLNLRAEIRAEVRGAPGVTS</sequence>
<comment type="caution">
    <text evidence="2">The sequence shown here is derived from an EMBL/GenBank/DDBJ whole genome shotgun (WGS) entry which is preliminary data.</text>
</comment>
<dbReference type="Proteomes" id="UP000324222">
    <property type="component" value="Unassembled WGS sequence"/>
</dbReference>
<dbReference type="EMBL" id="VSRR010024607">
    <property type="protein sequence ID" value="MPC66317.1"/>
    <property type="molecule type" value="Genomic_DNA"/>
</dbReference>
<feature type="compositionally biased region" description="Polar residues" evidence="1">
    <location>
        <begin position="207"/>
        <end position="222"/>
    </location>
</feature>
<keyword evidence="3" id="KW-1185">Reference proteome</keyword>